<feature type="chain" id="PRO_5046808635" evidence="2">
    <location>
        <begin position="25"/>
        <end position="271"/>
    </location>
</feature>
<dbReference type="GeneID" id="106817455"/>
<protein>
    <submittedName>
        <fullName evidence="4">Uncharacterized protein LOC106817455</fullName>
    </submittedName>
</protein>
<accession>A0ABM1EZI3</accession>
<feature type="signal peptide" evidence="2">
    <location>
        <begin position="1"/>
        <end position="24"/>
    </location>
</feature>
<dbReference type="Proteomes" id="UP000695022">
    <property type="component" value="Unplaced"/>
</dbReference>
<feature type="compositionally biased region" description="Basic and acidic residues" evidence="1">
    <location>
        <begin position="261"/>
        <end position="271"/>
    </location>
</feature>
<gene>
    <name evidence="4" type="primary">LOC106817455</name>
</gene>
<evidence type="ECO:0000256" key="1">
    <source>
        <dbReference type="SAM" id="MobiDB-lite"/>
    </source>
</evidence>
<keyword evidence="2" id="KW-0732">Signal</keyword>
<reference evidence="4" key="1">
    <citation type="submission" date="2025-08" db="UniProtKB">
        <authorList>
            <consortium name="RefSeq"/>
        </authorList>
    </citation>
    <scope>IDENTIFICATION</scope>
</reference>
<keyword evidence="3" id="KW-1185">Reference proteome</keyword>
<feature type="region of interest" description="Disordered" evidence="1">
    <location>
        <begin position="252"/>
        <end position="271"/>
    </location>
</feature>
<evidence type="ECO:0000313" key="4">
    <source>
        <dbReference type="RefSeq" id="XP_014677604.1"/>
    </source>
</evidence>
<feature type="compositionally biased region" description="Basic residues" evidence="1">
    <location>
        <begin position="142"/>
        <end position="154"/>
    </location>
</feature>
<evidence type="ECO:0000256" key="2">
    <source>
        <dbReference type="SAM" id="SignalP"/>
    </source>
</evidence>
<feature type="compositionally biased region" description="Low complexity" evidence="1">
    <location>
        <begin position="158"/>
        <end position="180"/>
    </location>
</feature>
<feature type="region of interest" description="Disordered" evidence="1">
    <location>
        <begin position="123"/>
        <end position="199"/>
    </location>
</feature>
<evidence type="ECO:0000313" key="3">
    <source>
        <dbReference type="Proteomes" id="UP000695022"/>
    </source>
</evidence>
<dbReference type="RefSeq" id="XP_014677604.1">
    <property type="nucleotide sequence ID" value="XM_014822118.1"/>
</dbReference>
<organism evidence="3 4">
    <name type="scientific">Priapulus caudatus</name>
    <name type="common">Priapulid worm</name>
    <dbReference type="NCBI Taxonomy" id="37621"/>
    <lineage>
        <taxon>Eukaryota</taxon>
        <taxon>Metazoa</taxon>
        <taxon>Ecdysozoa</taxon>
        <taxon>Scalidophora</taxon>
        <taxon>Priapulida</taxon>
        <taxon>Priapulimorpha</taxon>
        <taxon>Priapulimorphida</taxon>
        <taxon>Priapulidae</taxon>
        <taxon>Priapulus</taxon>
    </lineage>
</organism>
<sequence length="271" mass="30667">MKTAIEILYVSAFVVILLVCGGRGEDRSVRFDEELEKMRREKPDPITNLGLYDASGRLKPGVNPRRQLSRWEYRRTRIKYLDLVNEIQADHGLRKTPNADNWDGLIGDIAATEELMDEITSGYRAQKRNGNGGRPDSVATSSRRRTSGRASSHRRTSESTSSRRPASESTSSTRRGSSSTRESRRRRTKRTTITSDSNKYWPFNTPIQYIINGAMPSGSSGGEIQGSWEDNSLSEVQERAVRVRVEATAKGKKLNRTSNEQYHKESLKIRQ</sequence>
<proteinExistence type="predicted"/>
<name>A0ABM1EZI3_PRICU</name>